<evidence type="ECO:0000313" key="2">
    <source>
        <dbReference type="EMBL" id="KAF6210511.1"/>
    </source>
</evidence>
<dbReference type="Pfam" id="PF15348">
    <property type="entry name" value="GEMIN8"/>
    <property type="match status" value="1"/>
</dbReference>
<dbReference type="EMBL" id="WIXP02000005">
    <property type="protein sequence ID" value="KAF6210511.1"/>
    <property type="molecule type" value="Genomic_DNA"/>
</dbReference>
<comment type="caution">
    <text evidence="2">The sequence shown here is derived from an EMBL/GenBank/DDBJ whole genome shotgun (WGS) entry which is preliminary data.</text>
</comment>
<dbReference type="InterPro" id="IPR034754">
    <property type="entry name" value="GEMIN8"/>
</dbReference>
<feature type="compositionally biased region" description="Polar residues" evidence="1">
    <location>
        <begin position="42"/>
        <end position="52"/>
    </location>
</feature>
<evidence type="ECO:0000256" key="1">
    <source>
        <dbReference type="SAM" id="MobiDB-lite"/>
    </source>
</evidence>
<dbReference type="Proteomes" id="UP000466442">
    <property type="component" value="Linkage Group LG5"/>
</dbReference>
<feature type="compositionally biased region" description="Low complexity" evidence="1">
    <location>
        <begin position="21"/>
        <end position="40"/>
    </location>
</feature>
<dbReference type="OrthoDB" id="5989213at2759"/>
<name>A0A8S9XQC2_APOLU</name>
<proteinExistence type="predicted"/>
<dbReference type="GO" id="GO:0000387">
    <property type="term" value="P:spliceosomal snRNP assembly"/>
    <property type="evidence" value="ECO:0007669"/>
    <property type="project" value="InterPro"/>
</dbReference>
<dbReference type="AlphaFoldDB" id="A0A8S9XQC2"/>
<evidence type="ECO:0008006" key="4">
    <source>
        <dbReference type="Google" id="ProtNLM"/>
    </source>
</evidence>
<protein>
    <recommendedName>
        <fullName evidence="4">Gem-associated protein 8</fullName>
    </recommendedName>
</protein>
<reference evidence="2" key="1">
    <citation type="journal article" date="2021" name="Mol. Ecol. Resour.">
        <title>Apolygus lucorum genome provides insights into omnivorousness and mesophyll feeding.</title>
        <authorList>
            <person name="Liu Y."/>
            <person name="Liu H."/>
            <person name="Wang H."/>
            <person name="Huang T."/>
            <person name="Liu B."/>
            <person name="Yang B."/>
            <person name="Yin L."/>
            <person name="Li B."/>
            <person name="Zhang Y."/>
            <person name="Zhang S."/>
            <person name="Jiang F."/>
            <person name="Zhang X."/>
            <person name="Ren Y."/>
            <person name="Wang B."/>
            <person name="Wang S."/>
            <person name="Lu Y."/>
            <person name="Wu K."/>
            <person name="Fan W."/>
            <person name="Wang G."/>
        </authorList>
    </citation>
    <scope>NUCLEOTIDE SEQUENCE</scope>
    <source>
        <strain evidence="2">12Hb</strain>
    </source>
</reference>
<sequence length="337" mass="37808">MSSPLGPAFSPITPSGDRPATPGTVSPSPTKPSKTTRPRSATPPSRSESPKSNGEEDAEWFPEPCPEPQRRQCMLLLTAKDVALQMESKRLRRKLKKAARYRGNIQDPAKWKSLDASHLPKSTSKAPFLIHQGLSAMSGNWFWLNYYNVFQWKDHHLSNSGVAAYSLPGQNVWPADGKIASSARGSGLHSTAGNCEPVRDTSAVTIHDDYEEDYIDEGQIANDVDSDEDIVVTEEMMQFLEISMRHKASINVKKEEAKKRVLNEAQMDERNATEDCLLPSDEADNERRHSEMTMLYGDKAPMIHGMETALQLTFNRQVDLHNPSYWPIHPFTIQFKS</sequence>
<gene>
    <name evidence="2" type="ORF">GE061_013617</name>
</gene>
<feature type="region of interest" description="Disordered" evidence="1">
    <location>
        <begin position="1"/>
        <end position="65"/>
    </location>
</feature>
<dbReference type="PANTHER" id="PTHR16238">
    <property type="entry name" value="GEM-ASSOCIATED PROTEIN 8"/>
    <property type="match status" value="1"/>
</dbReference>
<dbReference type="GO" id="GO:0032797">
    <property type="term" value="C:SMN complex"/>
    <property type="evidence" value="ECO:0007669"/>
    <property type="project" value="InterPro"/>
</dbReference>
<evidence type="ECO:0000313" key="3">
    <source>
        <dbReference type="Proteomes" id="UP000466442"/>
    </source>
</evidence>
<organism evidence="2 3">
    <name type="scientific">Apolygus lucorum</name>
    <name type="common">Small green plant bug</name>
    <name type="synonym">Lygocoris lucorum</name>
    <dbReference type="NCBI Taxonomy" id="248454"/>
    <lineage>
        <taxon>Eukaryota</taxon>
        <taxon>Metazoa</taxon>
        <taxon>Ecdysozoa</taxon>
        <taxon>Arthropoda</taxon>
        <taxon>Hexapoda</taxon>
        <taxon>Insecta</taxon>
        <taxon>Pterygota</taxon>
        <taxon>Neoptera</taxon>
        <taxon>Paraneoptera</taxon>
        <taxon>Hemiptera</taxon>
        <taxon>Heteroptera</taxon>
        <taxon>Panheteroptera</taxon>
        <taxon>Cimicomorpha</taxon>
        <taxon>Miridae</taxon>
        <taxon>Mirini</taxon>
        <taxon>Apolygus</taxon>
    </lineage>
</organism>
<dbReference type="PANTHER" id="PTHR16238:SF7">
    <property type="entry name" value="GEM-ASSOCIATED PROTEIN 8"/>
    <property type="match status" value="1"/>
</dbReference>
<keyword evidence="3" id="KW-1185">Reference proteome</keyword>
<accession>A0A8S9XQC2</accession>